<dbReference type="Proteomes" id="UP000033699">
    <property type="component" value="Unassembled WGS sequence"/>
</dbReference>
<accession>A0A0F2TAK2</accession>
<dbReference type="PATRIC" id="fig|359131.3.peg.5310"/>
<dbReference type="AlphaFoldDB" id="A0A0F2TAK2"/>
<evidence type="ECO:0000256" key="1">
    <source>
        <dbReference type="SAM" id="SignalP"/>
    </source>
</evidence>
<proteinExistence type="predicted"/>
<feature type="chain" id="PRO_5039009833" description="Lipoprotein" evidence="1">
    <location>
        <begin position="24"/>
        <end position="284"/>
    </location>
</feature>
<evidence type="ECO:0000313" key="2">
    <source>
        <dbReference type="EMBL" id="KJS60254.1"/>
    </source>
</evidence>
<gene>
    <name evidence="2" type="ORF">VM95_22195</name>
</gene>
<comment type="caution">
    <text evidence="2">The sequence shown here is derived from an EMBL/GenBank/DDBJ whole genome shotgun (WGS) entry which is preliminary data.</text>
</comment>
<organism evidence="2 3">
    <name type="scientific">Streptomyces rubellomurinus (strain ATCC 31215)</name>
    <dbReference type="NCBI Taxonomy" id="359131"/>
    <lineage>
        <taxon>Bacteria</taxon>
        <taxon>Bacillati</taxon>
        <taxon>Actinomycetota</taxon>
        <taxon>Actinomycetes</taxon>
        <taxon>Kitasatosporales</taxon>
        <taxon>Streptomycetaceae</taxon>
        <taxon>Streptomyces</taxon>
    </lineage>
</organism>
<protein>
    <recommendedName>
        <fullName evidence="4">Lipoprotein</fullName>
    </recommendedName>
</protein>
<dbReference type="EMBL" id="JZKH01000047">
    <property type="protein sequence ID" value="KJS60254.1"/>
    <property type="molecule type" value="Genomic_DNA"/>
</dbReference>
<dbReference type="PROSITE" id="PS51257">
    <property type="entry name" value="PROKAR_LIPOPROTEIN"/>
    <property type="match status" value="1"/>
</dbReference>
<sequence>MTIRRTTAVPVLAATALALTALTGCGSGGSGGSAPAAAVGTASASASASVSAAATASATAAAVGAPAGADGAFDPAVAIAHRSREPYAANVVLVSETGEGDQQVRITVTGRMNYYTPARGARTEGKTVMGGALVLNWMETLTADGVGYHRDKAKGETKWTKDLQSGEGADANGEQVAGYAKALLETGPAARKGMETESGLPVFHLAGRLTMDQVREADPSNAARMAAQGVDGVDCELWIDRLGRGVRGVQSMVVNGKTVVTKDQYSNFGPADTFAAPLPGEIAQ</sequence>
<keyword evidence="1" id="KW-0732">Signal</keyword>
<name>A0A0F2TAK2_STRR3</name>
<evidence type="ECO:0000313" key="3">
    <source>
        <dbReference type="Proteomes" id="UP000033699"/>
    </source>
</evidence>
<dbReference type="RefSeq" id="WP_045699640.1">
    <property type="nucleotide sequence ID" value="NZ_JZKH01000047.1"/>
</dbReference>
<reference evidence="2 3" key="1">
    <citation type="submission" date="2015-02" db="EMBL/GenBank/DDBJ databases">
        <authorList>
            <person name="Ju K.-S."/>
            <person name="Doroghazi J.R."/>
            <person name="Metcalf W."/>
        </authorList>
    </citation>
    <scope>NUCLEOTIDE SEQUENCE [LARGE SCALE GENOMIC DNA]</scope>
    <source>
        <strain evidence="2 3">ATCC 31215</strain>
    </source>
</reference>
<feature type="signal peptide" evidence="1">
    <location>
        <begin position="1"/>
        <end position="23"/>
    </location>
</feature>
<dbReference type="OrthoDB" id="4296548at2"/>
<keyword evidence="3" id="KW-1185">Reference proteome</keyword>
<evidence type="ECO:0008006" key="4">
    <source>
        <dbReference type="Google" id="ProtNLM"/>
    </source>
</evidence>